<feature type="domain" description="Lumazine-binding" evidence="11">
    <location>
        <begin position="88"/>
        <end position="184"/>
    </location>
</feature>
<dbReference type="AlphaFoldDB" id="A0A0A8HWP3"/>
<evidence type="ECO:0000256" key="3">
    <source>
        <dbReference type="ARBA" id="ARBA00004887"/>
    </source>
</evidence>
<evidence type="ECO:0000256" key="6">
    <source>
        <dbReference type="ARBA" id="ARBA00022619"/>
    </source>
</evidence>
<evidence type="ECO:0000313" key="13">
    <source>
        <dbReference type="Proteomes" id="UP000031130"/>
    </source>
</evidence>
<evidence type="ECO:0000256" key="8">
    <source>
        <dbReference type="ARBA" id="ARBA00022737"/>
    </source>
</evidence>
<keyword evidence="6" id="KW-0686">Riboflavin biosynthesis</keyword>
<dbReference type="CDD" id="cd00402">
    <property type="entry name" value="Riboflavin_synthase_like"/>
    <property type="match status" value="1"/>
</dbReference>
<dbReference type="PIRSF" id="PIRSF000498">
    <property type="entry name" value="Riboflavin_syn_A"/>
    <property type="match status" value="1"/>
</dbReference>
<dbReference type="InterPro" id="IPR023366">
    <property type="entry name" value="ATP_synth_asu-like_sf"/>
</dbReference>
<dbReference type="SUPFAM" id="SSF63380">
    <property type="entry name" value="Riboflavin synthase domain-like"/>
    <property type="match status" value="2"/>
</dbReference>
<dbReference type="NCBIfam" id="NF006767">
    <property type="entry name" value="PRK09289.1"/>
    <property type="match status" value="1"/>
</dbReference>
<feature type="repeat" description="Lumazine-binding" evidence="10">
    <location>
        <begin position="88"/>
        <end position="184"/>
    </location>
</feature>
<evidence type="ECO:0000256" key="7">
    <source>
        <dbReference type="ARBA" id="ARBA00022679"/>
    </source>
</evidence>
<evidence type="ECO:0000256" key="5">
    <source>
        <dbReference type="ARBA" id="ARBA00013950"/>
    </source>
</evidence>
<dbReference type="HOGENOM" id="CLU_034388_2_0_7"/>
<dbReference type="KEGG" id="cln:UPTC3659_1315"/>
<organism evidence="12 13">
    <name type="scientific">Campylobacter lari NCTC 11845</name>
    <dbReference type="NCBI Taxonomy" id="1388749"/>
    <lineage>
        <taxon>Bacteria</taxon>
        <taxon>Pseudomonadati</taxon>
        <taxon>Campylobacterota</taxon>
        <taxon>Epsilonproteobacteria</taxon>
        <taxon>Campylobacterales</taxon>
        <taxon>Campylobacteraceae</taxon>
        <taxon>Campylobacter</taxon>
    </lineage>
</organism>
<dbReference type="InterPro" id="IPR026017">
    <property type="entry name" value="Lumazine-bd_dom"/>
</dbReference>
<dbReference type="EMBL" id="CP007775">
    <property type="protein sequence ID" value="AJD02148.1"/>
    <property type="molecule type" value="Genomic_DNA"/>
</dbReference>
<dbReference type="GO" id="GO:0004746">
    <property type="term" value="F:riboflavin synthase activity"/>
    <property type="evidence" value="ECO:0007669"/>
    <property type="project" value="UniProtKB-UniRule"/>
</dbReference>
<comment type="function">
    <text evidence="2">Catalyzes the dismutation of two molecules of 6,7-dimethyl-8-ribityllumazine, resulting in the formation of riboflavin and 5-amino-6-(D-ribitylamino)uracil.</text>
</comment>
<feature type="repeat" description="Lumazine-binding" evidence="10">
    <location>
        <begin position="1"/>
        <end position="87"/>
    </location>
</feature>
<dbReference type="EC" id="2.5.1.9" evidence="4 9"/>
<evidence type="ECO:0000256" key="2">
    <source>
        <dbReference type="ARBA" id="ARBA00002803"/>
    </source>
</evidence>
<comment type="pathway">
    <text evidence="3">Cofactor biosynthesis; riboflavin biosynthesis; riboflavin from 2-hydroxy-3-oxobutyl phosphate and 5-amino-6-(D-ribitylamino)uracil: step 2/2.</text>
</comment>
<dbReference type="GO" id="GO:0009231">
    <property type="term" value="P:riboflavin biosynthetic process"/>
    <property type="evidence" value="ECO:0007669"/>
    <property type="project" value="UniProtKB-KW"/>
</dbReference>
<dbReference type="Gene3D" id="2.40.30.20">
    <property type="match status" value="2"/>
</dbReference>
<feature type="domain" description="Lumazine-binding" evidence="11">
    <location>
        <begin position="1"/>
        <end position="87"/>
    </location>
</feature>
<dbReference type="PANTHER" id="PTHR21098:SF12">
    <property type="entry name" value="RIBOFLAVIN SYNTHASE"/>
    <property type="match status" value="1"/>
</dbReference>
<dbReference type="PANTHER" id="PTHR21098">
    <property type="entry name" value="RIBOFLAVIN SYNTHASE ALPHA CHAIN"/>
    <property type="match status" value="1"/>
</dbReference>
<dbReference type="NCBIfam" id="TIGR00187">
    <property type="entry name" value="ribE"/>
    <property type="match status" value="1"/>
</dbReference>
<reference evidence="12 13" key="1">
    <citation type="journal article" date="2014" name="Genome Biol. Evol.">
        <title>Comparative Genomics of the Campylobacter lari Group.</title>
        <authorList>
            <person name="Miller W.G."/>
            <person name="Yee E."/>
            <person name="Chapman M.H."/>
            <person name="Smith T.P."/>
            <person name="Bono J.L."/>
            <person name="Huynh S."/>
            <person name="Parker C.T."/>
            <person name="Vandamme P."/>
            <person name="Luong K."/>
            <person name="Korlach J."/>
        </authorList>
    </citation>
    <scope>NUCLEOTIDE SEQUENCE [LARGE SCALE GENOMIC DNA]</scope>
    <source>
        <strain evidence="13">RM3659</strain>
    </source>
</reference>
<comment type="catalytic activity">
    <reaction evidence="1">
        <text>2 6,7-dimethyl-8-(1-D-ribityl)lumazine + H(+) = 5-amino-6-(D-ribitylamino)uracil + riboflavin</text>
        <dbReference type="Rhea" id="RHEA:20772"/>
        <dbReference type="ChEBI" id="CHEBI:15378"/>
        <dbReference type="ChEBI" id="CHEBI:15934"/>
        <dbReference type="ChEBI" id="CHEBI:57986"/>
        <dbReference type="ChEBI" id="CHEBI:58201"/>
        <dbReference type="EC" id="2.5.1.9"/>
    </reaction>
</comment>
<proteinExistence type="predicted"/>
<dbReference type="Pfam" id="PF00677">
    <property type="entry name" value="Lum_binding"/>
    <property type="match status" value="2"/>
</dbReference>
<sequence>MFNGLIRELAFVKSYQNNTLRLKANYKPKLGDSIAVNGACLSVTKLFDDGFNLELSYETRTHIAIENLKDYVHIEPALAYGDRIDGHLMQGHIDGIGEITNISKKENGVDFYIKCPDDIQIYMANKASVAIDGVSLTINEVLKDGIRLTIIPITFNETLFKDYIIGRRVNIESDLLARYIHRQLNYKKEISWQQIDKITSLY</sequence>
<evidence type="ECO:0000256" key="9">
    <source>
        <dbReference type="NCBIfam" id="TIGR00187"/>
    </source>
</evidence>
<evidence type="ECO:0000256" key="4">
    <source>
        <dbReference type="ARBA" id="ARBA00012827"/>
    </source>
</evidence>
<dbReference type="InterPro" id="IPR001783">
    <property type="entry name" value="Lumazine-bd"/>
</dbReference>
<dbReference type="RefSeq" id="WP_039626648.1">
    <property type="nucleotide sequence ID" value="NZ_CP007775.1"/>
</dbReference>
<evidence type="ECO:0000256" key="1">
    <source>
        <dbReference type="ARBA" id="ARBA00000968"/>
    </source>
</evidence>
<keyword evidence="8" id="KW-0677">Repeat</keyword>
<gene>
    <name evidence="12" type="primary">ribE</name>
    <name evidence="12" type="ORF">UPTC3659_1315</name>
</gene>
<evidence type="ECO:0000313" key="12">
    <source>
        <dbReference type="EMBL" id="AJD02148.1"/>
    </source>
</evidence>
<name>A0A0A8HWP3_CAMLA</name>
<evidence type="ECO:0000259" key="11">
    <source>
        <dbReference type="PROSITE" id="PS51177"/>
    </source>
</evidence>
<dbReference type="OrthoDB" id="9788537at2"/>
<dbReference type="PROSITE" id="PS51177">
    <property type="entry name" value="LUMAZINE_BIND"/>
    <property type="match status" value="2"/>
</dbReference>
<protein>
    <recommendedName>
        <fullName evidence="5 9">Riboflavin synthase</fullName>
        <ecNumber evidence="4 9">2.5.1.9</ecNumber>
    </recommendedName>
</protein>
<evidence type="ECO:0000256" key="10">
    <source>
        <dbReference type="PROSITE-ProRule" id="PRU00524"/>
    </source>
</evidence>
<keyword evidence="7 12" id="KW-0808">Transferase</keyword>
<dbReference type="InterPro" id="IPR017938">
    <property type="entry name" value="Riboflavin_synthase-like_b-brl"/>
</dbReference>
<accession>A0A0A8HWP3</accession>
<dbReference type="Proteomes" id="UP000031130">
    <property type="component" value="Chromosome"/>
</dbReference>